<name>A0A4Z0QZV1_9FIRM</name>
<feature type="domain" description="Thioredoxin" evidence="3">
    <location>
        <begin position="1"/>
        <end position="107"/>
    </location>
</feature>
<evidence type="ECO:0000313" key="5">
    <source>
        <dbReference type="Proteomes" id="UP000298460"/>
    </source>
</evidence>
<dbReference type="Gene3D" id="3.40.30.10">
    <property type="entry name" value="Glutaredoxin"/>
    <property type="match status" value="1"/>
</dbReference>
<comment type="caution">
    <text evidence="4">The sequence shown here is derived from an EMBL/GenBank/DDBJ whole genome shotgun (WGS) entry which is preliminary data.</text>
</comment>
<dbReference type="Proteomes" id="UP000298460">
    <property type="component" value="Unassembled WGS sequence"/>
</dbReference>
<keyword evidence="2" id="KW-0676">Redox-active center</keyword>
<dbReference type="OrthoDB" id="1906716at2"/>
<dbReference type="Pfam" id="PF00085">
    <property type="entry name" value="Thioredoxin"/>
    <property type="match status" value="1"/>
</dbReference>
<dbReference type="PROSITE" id="PS51352">
    <property type="entry name" value="THIOREDOXIN_2"/>
    <property type="match status" value="1"/>
</dbReference>
<dbReference type="InterPro" id="IPR013766">
    <property type="entry name" value="Thioredoxin_domain"/>
</dbReference>
<evidence type="ECO:0000256" key="2">
    <source>
        <dbReference type="ARBA" id="ARBA00023284"/>
    </source>
</evidence>
<dbReference type="PANTHER" id="PTHR45663">
    <property type="entry name" value="GEO12009P1"/>
    <property type="match status" value="1"/>
</dbReference>
<dbReference type="PANTHER" id="PTHR45663:SF11">
    <property type="entry name" value="GEO12009P1"/>
    <property type="match status" value="1"/>
</dbReference>
<dbReference type="RefSeq" id="WP_135551864.1">
    <property type="nucleotide sequence ID" value="NZ_SPQQ01000014.1"/>
</dbReference>
<dbReference type="SUPFAM" id="SSF52833">
    <property type="entry name" value="Thioredoxin-like"/>
    <property type="match status" value="1"/>
</dbReference>
<sequence length="108" mass="12675">MSLEQLNANKFEEIIYDNLEACLVIFSRKDCHVCKEVVPLLEELQPEYLDKFGFYYVDVEEEKNLYQRFSLKGVPQILFFKEGDYQSKLAGAIDEDQVIERIAELLES</sequence>
<accession>A0A4Z0QZV1</accession>
<dbReference type="GO" id="GO:0005829">
    <property type="term" value="C:cytosol"/>
    <property type="evidence" value="ECO:0007669"/>
    <property type="project" value="TreeGrafter"/>
</dbReference>
<dbReference type="EMBL" id="SPQQ01000014">
    <property type="protein sequence ID" value="TGE35473.1"/>
    <property type="molecule type" value="Genomic_DNA"/>
</dbReference>
<evidence type="ECO:0000256" key="1">
    <source>
        <dbReference type="ARBA" id="ARBA00008987"/>
    </source>
</evidence>
<dbReference type="InterPro" id="IPR036249">
    <property type="entry name" value="Thioredoxin-like_sf"/>
</dbReference>
<evidence type="ECO:0000313" key="4">
    <source>
        <dbReference type="EMBL" id="TGE35473.1"/>
    </source>
</evidence>
<dbReference type="GO" id="GO:0045454">
    <property type="term" value="P:cell redox homeostasis"/>
    <property type="evidence" value="ECO:0007669"/>
    <property type="project" value="TreeGrafter"/>
</dbReference>
<evidence type="ECO:0000259" key="3">
    <source>
        <dbReference type="PROSITE" id="PS51352"/>
    </source>
</evidence>
<dbReference type="GO" id="GO:0015035">
    <property type="term" value="F:protein-disulfide reductase activity"/>
    <property type="evidence" value="ECO:0007669"/>
    <property type="project" value="TreeGrafter"/>
</dbReference>
<reference evidence="4 5" key="1">
    <citation type="submission" date="2019-03" db="EMBL/GenBank/DDBJ databases">
        <title>Draft Genome Sequence of Desulfosporosinus fructosivorans Strain 63.6F, Isolated from Marine Sediment in the Baltic Sea.</title>
        <authorList>
            <person name="Hausmann B."/>
            <person name="Vandieken V."/>
            <person name="Pjevac P."/>
            <person name="Schreck K."/>
            <person name="Herbold C.W."/>
            <person name="Loy A."/>
        </authorList>
    </citation>
    <scope>NUCLEOTIDE SEQUENCE [LARGE SCALE GENOMIC DNA]</scope>
    <source>
        <strain evidence="4 5">63.6F</strain>
    </source>
</reference>
<comment type="similarity">
    <text evidence="1">Belongs to the thioredoxin family.</text>
</comment>
<gene>
    <name evidence="4" type="ORF">E4K67_25355</name>
</gene>
<organism evidence="4 5">
    <name type="scientific">Desulfosporosinus fructosivorans</name>
    <dbReference type="NCBI Taxonomy" id="2018669"/>
    <lineage>
        <taxon>Bacteria</taxon>
        <taxon>Bacillati</taxon>
        <taxon>Bacillota</taxon>
        <taxon>Clostridia</taxon>
        <taxon>Eubacteriales</taxon>
        <taxon>Desulfitobacteriaceae</taxon>
        <taxon>Desulfosporosinus</taxon>
    </lineage>
</organism>
<dbReference type="AlphaFoldDB" id="A0A4Z0QZV1"/>
<protein>
    <submittedName>
        <fullName evidence="4">Thioredoxin</fullName>
    </submittedName>
</protein>
<proteinExistence type="inferred from homology"/>
<keyword evidence="5" id="KW-1185">Reference proteome</keyword>
<dbReference type="CDD" id="cd02947">
    <property type="entry name" value="TRX_family"/>
    <property type="match status" value="1"/>
</dbReference>